<evidence type="ECO:0008006" key="2">
    <source>
        <dbReference type="Google" id="ProtNLM"/>
    </source>
</evidence>
<sequence length="335" mass="36765">MLSTDDIAVSGFDTDANFSTDTVIALQISKQINETTSATTQLVSRGTESYDTNAAWAYVSYAINSDTDVRVGRLRTPFFYYSDFLEVGYAYNWVRPPEEVYRLDAFSSVNGIDLTHRFTMGSTDGSVQTYFGRFGGPVGLAGAIYEFELKNFGGVVLNLNRGNFGTRLSYHRADVYADLDATGTRALDGLLAAATSFGRGDDFDIAGQTSQFLEAAGTWDNGDYAVVAEYTALRLESESILDDNAFLITGAKRFGTTTVHATYTTQRDLTEGDALQKALKTNAQVHEQTYILGARYDYDTGTAFKFEVQYQDEKTIQGVDGKSGMLYSAAIDLVF</sequence>
<dbReference type="SUPFAM" id="SSF56935">
    <property type="entry name" value="Porins"/>
    <property type="match status" value="1"/>
</dbReference>
<protein>
    <recommendedName>
        <fullName evidence="2">Porin domain-containing protein</fullName>
    </recommendedName>
</protein>
<name>A0A160TD98_9ZZZZ</name>
<dbReference type="AlphaFoldDB" id="A0A160TD98"/>
<dbReference type="EMBL" id="CZQC01000049">
    <property type="protein sequence ID" value="CUS41628.1"/>
    <property type="molecule type" value="Genomic_DNA"/>
</dbReference>
<reference evidence="1" key="1">
    <citation type="submission" date="2015-10" db="EMBL/GenBank/DDBJ databases">
        <authorList>
            <person name="Gilbert D.G."/>
        </authorList>
    </citation>
    <scope>NUCLEOTIDE SEQUENCE</scope>
</reference>
<proteinExistence type="predicted"/>
<accession>A0A160TD98</accession>
<evidence type="ECO:0000313" key="1">
    <source>
        <dbReference type="EMBL" id="CUS41628.1"/>
    </source>
</evidence>
<gene>
    <name evidence="1" type="ORF">MGWOODY_Tha1702</name>
</gene>
<organism evidence="1">
    <name type="scientific">hydrothermal vent metagenome</name>
    <dbReference type="NCBI Taxonomy" id="652676"/>
    <lineage>
        <taxon>unclassified sequences</taxon>
        <taxon>metagenomes</taxon>
        <taxon>ecological metagenomes</taxon>
    </lineage>
</organism>